<dbReference type="EMBL" id="BAABJQ010000026">
    <property type="protein sequence ID" value="GAA5196399.1"/>
    <property type="molecule type" value="Genomic_DNA"/>
</dbReference>
<gene>
    <name evidence="2" type="ORF">GCM10023322_65230</name>
</gene>
<feature type="domain" description="DUF6881" evidence="1">
    <location>
        <begin position="2"/>
        <end position="90"/>
    </location>
</feature>
<sequence length="94" mass="10719">MRYIKVLWHHDCPEDPIELYSEIGDDGWEARKIELYRDGRYGRASSEGSTGSTGLSDEQIPDLAEIAALEEFTPNEISAAEFETVWQNALRQSR</sequence>
<evidence type="ECO:0000313" key="3">
    <source>
        <dbReference type="Proteomes" id="UP001501570"/>
    </source>
</evidence>
<dbReference type="RefSeq" id="WP_345636160.1">
    <property type="nucleotide sequence ID" value="NZ_BAABJQ010000026.1"/>
</dbReference>
<proteinExistence type="predicted"/>
<name>A0ABP9SJM2_9ACTN</name>
<dbReference type="Proteomes" id="UP001501570">
    <property type="component" value="Unassembled WGS sequence"/>
</dbReference>
<evidence type="ECO:0000259" key="1">
    <source>
        <dbReference type="Pfam" id="PF21812"/>
    </source>
</evidence>
<accession>A0ABP9SJM2</accession>
<protein>
    <recommendedName>
        <fullName evidence="1">DUF6881 domain-containing protein</fullName>
    </recommendedName>
</protein>
<comment type="caution">
    <text evidence="2">The sequence shown here is derived from an EMBL/GenBank/DDBJ whole genome shotgun (WGS) entry which is preliminary data.</text>
</comment>
<keyword evidence="3" id="KW-1185">Reference proteome</keyword>
<dbReference type="InterPro" id="IPR049248">
    <property type="entry name" value="DUF6881"/>
</dbReference>
<dbReference type="Pfam" id="PF21812">
    <property type="entry name" value="DUF6881"/>
    <property type="match status" value="1"/>
</dbReference>
<organism evidence="2 3">
    <name type="scientific">Rugosimonospora acidiphila</name>
    <dbReference type="NCBI Taxonomy" id="556531"/>
    <lineage>
        <taxon>Bacteria</taxon>
        <taxon>Bacillati</taxon>
        <taxon>Actinomycetota</taxon>
        <taxon>Actinomycetes</taxon>
        <taxon>Micromonosporales</taxon>
        <taxon>Micromonosporaceae</taxon>
        <taxon>Rugosimonospora</taxon>
    </lineage>
</organism>
<evidence type="ECO:0000313" key="2">
    <source>
        <dbReference type="EMBL" id="GAA5196399.1"/>
    </source>
</evidence>
<reference evidence="3" key="1">
    <citation type="journal article" date="2019" name="Int. J. Syst. Evol. Microbiol.">
        <title>The Global Catalogue of Microorganisms (GCM) 10K type strain sequencing project: providing services to taxonomists for standard genome sequencing and annotation.</title>
        <authorList>
            <consortium name="The Broad Institute Genomics Platform"/>
            <consortium name="The Broad Institute Genome Sequencing Center for Infectious Disease"/>
            <person name="Wu L."/>
            <person name="Ma J."/>
        </authorList>
    </citation>
    <scope>NUCLEOTIDE SEQUENCE [LARGE SCALE GENOMIC DNA]</scope>
    <source>
        <strain evidence="3">JCM 18304</strain>
    </source>
</reference>